<keyword evidence="3 6" id="KW-0812">Transmembrane</keyword>
<sequence>FLLTRGYSTFTAISVSLFMGLIFGAINGFVVGYLKVNSLIATFATSVIALGVNFWVGGGTTIMLFGDAAREEFLAIGWQGYTLGIPVPAIIMLIVLVLGLMLTEKTPWGLRLYAVGGNPKAARLFGIKLERMSLQAFMLSGLLAALSGIVVAARLGSGSPIAGQNYTQA</sequence>
<evidence type="ECO:0000256" key="4">
    <source>
        <dbReference type="ARBA" id="ARBA00022989"/>
    </source>
</evidence>
<feature type="non-terminal residue" evidence="7">
    <location>
        <position position="1"/>
    </location>
</feature>
<accession>X1AWC9</accession>
<proteinExistence type="predicted"/>
<evidence type="ECO:0000256" key="5">
    <source>
        <dbReference type="ARBA" id="ARBA00023136"/>
    </source>
</evidence>
<gene>
    <name evidence="7" type="ORF">S01H4_34383</name>
</gene>
<dbReference type="GO" id="GO:0005886">
    <property type="term" value="C:plasma membrane"/>
    <property type="evidence" value="ECO:0007669"/>
    <property type="project" value="UniProtKB-SubCell"/>
</dbReference>
<dbReference type="InterPro" id="IPR001851">
    <property type="entry name" value="ABC_transp_permease"/>
</dbReference>
<evidence type="ECO:0000256" key="6">
    <source>
        <dbReference type="SAM" id="Phobius"/>
    </source>
</evidence>
<name>X1AWC9_9ZZZZ</name>
<evidence type="ECO:0000256" key="3">
    <source>
        <dbReference type="ARBA" id="ARBA00022692"/>
    </source>
</evidence>
<dbReference type="AlphaFoldDB" id="X1AWC9"/>
<protein>
    <submittedName>
        <fullName evidence="7">Uncharacterized protein</fullName>
    </submittedName>
</protein>
<evidence type="ECO:0000256" key="1">
    <source>
        <dbReference type="ARBA" id="ARBA00004651"/>
    </source>
</evidence>
<feature type="transmembrane region" description="Helical" evidence="6">
    <location>
        <begin position="12"/>
        <end position="34"/>
    </location>
</feature>
<keyword evidence="5 6" id="KW-0472">Membrane</keyword>
<keyword evidence="2" id="KW-1003">Cell membrane</keyword>
<evidence type="ECO:0000256" key="2">
    <source>
        <dbReference type="ARBA" id="ARBA00022475"/>
    </source>
</evidence>
<feature type="transmembrane region" description="Helical" evidence="6">
    <location>
        <begin position="136"/>
        <end position="156"/>
    </location>
</feature>
<organism evidence="7">
    <name type="scientific">marine sediment metagenome</name>
    <dbReference type="NCBI Taxonomy" id="412755"/>
    <lineage>
        <taxon>unclassified sequences</taxon>
        <taxon>metagenomes</taxon>
        <taxon>ecological metagenomes</taxon>
    </lineage>
</organism>
<keyword evidence="4 6" id="KW-1133">Transmembrane helix</keyword>
<dbReference type="GO" id="GO:0022857">
    <property type="term" value="F:transmembrane transporter activity"/>
    <property type="evidence" value="ECO:0007669"/>
    <property type="project" value="InterPro"/>
</dbReference>
<feature type="transmembrane region" description="Helical" evidence="6">
    <location>
        <begin position="41"/>
        <end position="65"/>
    </location>
</feature>
<feature type="transmembrane region" description="Helical" evidence="6">
    <location>
        <begin position="85"/>
        <end position="103"/>
    </location>
</feature>
<dbReference type="CDD" id="cd06579">
    <property type="entry name" value="TM_PBP1_transp_AraH_like"/>
    <property type="match status" value="1"/>
</dbReference>
<evidence type="ECO:0000313" key="7">
    <source>
        <dbReference type="EMBL" id="GAG87050.1"/>
    </source>
</evidence>
<dbReference type="PANTHER" id="PTHR32196">
    <property type="entry name" value="ABC TRANSPORTER PERMEASE PROTEIN YPHD-RELATED-RELATED"/>
    <property type="match status" value="1"/>
</dbReference>
<dbReference type="EMBL" id="BART01018188">
    <property type="protein sequence ID" value="GAG87050.1"/>
    <property type="molecule type" value="Genomic_DNA"/>
</dbReference>
<comment type="caution">
    <text evidence="7">The sequence shown here is derived from an EMBL/GenBank/DDBJ whole genome shotgun (WGS) entry which is preliminary data.</text>
</comment>
<dbReference type="Pfam" id="PF02653">
    <property type="entry name" value="BPD_transp_2"/>
    <property type="match status" value="1"/>
</dbReference>
<reference evidence="7" key="1">
    <citation type="journal article" date="2014" name="Front. Microbiol.">
        <title>High frequency of phylogenetically diverse reductive dehalogenase-homologous genes in deep subseafloor sedimentary metagenomes.</title>
        <authorList>
            <person name="Kawai M."/>
            <person name="Futagami T."/>
            <person name="Toyoda A."/>
            <person name="Takaki Y."/>
            <person name="Nishi S."/>
            <person name="Hori S."/>
            <person name="Arai W."/>
            <person name="Tsubouchi T."/>
            <person name="Morono Y."/>
            <person name="Uchiyama I."/>
            <person name="Ito T."/>
            <person name="Fujiyama A."/>
            <person name="Inagaki F."/>
            <person name="Takami H."/>
        </authorList>
    </citation>
    <scope>NUCLEOTIDE SEQUENCE</scope>
    <source>
        <strain evidence="7">Expedition CK06-06</strain>
    </source>
</reference>
<comment type="subcellular location">
    <subcellularLocation>
        <location evidence="1">Cell membrane</location>
        <topology evidence="1">Multi-pass membrane protein</topology>
    </subcellularLocation>
</comment>